<protein>
    <recommendedName>
        <fullName evidence="11">Zinc metalloprotease</fullName>
        <ecNumber evidence="11">3.4.24.-</ecNumber>
    </recommendedName>
</protein>
<dbReference type="GO" id="GO:0016020">
    <property type="term" value="C:membrane"/>
    <property type="evidence" value="ECO:0007669"/>
    <property type="project" value="UniProtKB-SubCell"/>
</dbReference>
<keyword evidence="10 11" id="KW-0472">Membrane</keyword>
<feature type="transmembrane region" description="Helical" evidence="11">
    <location>
        <begin position="99"/>
        <end position="123"/>
    </location>
</feature>
<sequence>MGSLSVLLAVVGFLLTIGVVVLIHEGGHYLAAKWLGFAVRRFSIGMGKVVWRKNAWDTEFALSLLPIGGYVAFEEEEKREDGTPVKGILFEKGPRWRRAIVIAAGPLMNFVLAVALFTASGAIGVSDLAPYVTAAPGSQAEAQGIHRMDRVTAVAGRPIAGVTDFNATLLEQTGRPDVRIEFERNGEPFVRHFDLTGVTLEDATRTKGLILPKLGFLLAGKGVLVVDAVSGGPAAQAGLKAGDMILRINGEPSDFQTFASMIRTHAGKPLELEVQSLVSEEAPVRQLTMTPRAEKDEKTGALSGKADLRFAQGVERVTVRRGPIESLTIAVDKVIGLTRFQAEAVGDMAKGELSTENLSGPVGIAGMAGSALTAGLSAFLEFLALISIAIGFMNLIPIPALDGGQLVILGIEALMGRDIPRGVREKLGAVSMALLILLAVYVTVNDVGRLGG</sequence>
<evidence type="ECO:0000256" key="1">
    <source>
        <dbReference type="ARBA" id="ARBA00001947"/>
    </source>
</evidence>
<keyword evidence="7 11" id="KW-0862">Zinc</keyword>
<comment type="subcellular location">
    <subcellularLocation>
        <location evidence="2">Membrane</location>
        <topology evidence="2">Multi-pass membrane protein</topology>
    </subcellularLocation>
</comment>
<dbReference type="InterPro" id="IPR036034">
    <property type="entry name" value="PDZ_sf"/>
</dbReference>
<gene>
    <name evidence="13" type="primary">rseP</name>
    <name evidence="13" type="ORF">GBM96_02750</name>
</gene>
<comment type="similarity">
    <text evidence="3 11">Belongs to the peptidase M50B family.</text>
</comment>
<feature type="transmembrane region" description="Helical" evidence="11">
    <location>
        <begin position="427"/>
        <end position="444"/>
    </location>
</feature>
<dbReference type="InterPro" id="IPR004387">
    <property type="entry name" value="Pept_M50_Zn"/>
</dbReference>
<evidence type="ECO:0000259" key="12">
    <source>
        <dbReference type="PROSITE" id="PS50106"/>
    </source>
</evidence>
<dbReference type="Gene3D" id="2.30.42.10">
    <property type="match status" value="2"/>
</dbReference>
<keyword evidence="4" id="KW-0645">Protease</keyword>
<feature type="domain" description="PDZ" evidence="12">
    <location>
        <begin position="197"/>
        <end position="252"/>
    </location>
</feature>
<evidence type="ECO:0000256" key="11">
    <source>
        <dbReference type="RuleBase" id="RU362031"/>
    </source>
</evidence>
<comment type="caution">
    <text evidence="13">The sequence shown here is derived from an EMBL/GenBank/DDBJ whole genome shotgun (WGS) entry which is preliminary data.</text>
</comment>
<dbReference type="Pfam" id="PF17820">
    <property type="entry name" value="PDZ_6"/>
    <property type="match status" value="1"/>
</dbReference>
<keyword evidence="6 11" id="KW-0378">Hydrolase</keyword>
<evidence type="ECO:0000256" key="9">
    <source>
        <dbReference type="ARBA" id="ARBA00023049"/>
    </source>
</evidence>
<dbReference type="InterPro" id="IPR001478">
    <property type="entry name" value="PDZ"/>
</dbReference>
<feature type="transmembrane region" description="Helical" evidence="11">
    <location>
        <begin position="6"/>
        <end position="23"/>
    </location>
</feature>
<evidence type="ECO:0000256" key="10">
    <source>
        <dbReference type="ARBA" id="ARBA00023136"/>
    </source>
</evidence>
<evidence type="ECO:0000256" key="4">
    <source>
        <dbReference type="ARBA" id="ARBA00022670"/>
    </source>
</evidence>
<keyword evidence="11" id="KW-0479">Metal-binding</keyword>
<dbReference type="PANTHER" id="PTHR42837:SF2">
    <property type="entry name" value="MEMBRANE METALLOPROTEASE ARASP2, CHLOROPLASTIC-RELATED"/>
    <property type="match status" value="1"/>
</dbReference>
<dbReference type="GO" id="GO:0046872">
    <property type="term" value="F:metal ion binding"/>
    <property type="evidence" value="ECO:0007669"/>
    <property type="project" value="UniProtKB-KW"/>
</dbReference>
<dbReference type="RefSeq" id="WP_139688863.1">
    <property type="nucleotide sequence ID" value="NZ_WEHW01000005.1"/>
</dbReference>
<keyword evidence="8 11" id="KW-1133">Transmembrane helix</keyword>
<dbReference type="SUPFAM" id="SSF50156">
    <property type="entry name" value="PDZ domain-like"/>
    <property type="match status" value="2"/>
</dbReference>
<evidence type="ECO:0000313" key="14">
    <source>
        <dbReference type="Proteomes" id="UP000469462"/>
    </source>
</evidence>
<dbReference type="NCBIfam" id="TIGR00054">
    <property type="entry name" value="RIP metalloprotease RseP"/>
    <property type="match status" value="1"/>
</dbReference>
<dbReference type="Pfam" id="PF02163">
    <property type="entry name" value="Peptidase_M50"/>
    <property type="match status" value="1"/>
</dbReference>
<dbReference type="PANTHER" id="PTHR42837">
    <property type="entry name" value="REGULATOR OF SIGMA-E PROTEASE RSEP"/>
    <property type="match status" value="1"/>
</dbReference>
<organism evidence="13 14">
    <name type="scientific">Sutterella seckii</name>
    <dbReference type="NCBI Taxonomy" id="1944635"/>
    <lineage>
        <taxon>Bacteria</taxon>
        <taxon>Pseudomonadati</taxon>
        <taxon>Pseudomonadota</taxon>
        <taxon>Betaproteobacteria</taxon>
        <taxon>Burkholderiales</taxon>
        <taxon>Sutterellaceae</taxon>
        <taxon>Sutterella</taxon>
    </lineage>
</organism>
<evidence type="ECO:0000256" key="6">
    <source>
        <dbReference type="ARBA" id="ARBA00022801"/>
    </source>
</evidence>
<dbReference type="InterPro" id="IPR041489">
    <property type="entry name" value="PDZ_6"/>
</dbReference>
<dbReference type="CDD" id="cd06163">
    <property type="entry name" value="S2P-M50_PDZ_RseP-like"/>
    <property type="match status" value="1"/>
</dbReference>
<dbReference type="GO" id="GO:0006508">
    <property type="term" value="P:proteolysis"/>
    <property type="evidence" value="ECO:0007669"/>
    <property type="project" value="UniProtKB-KW"/>
</dbReference>
<evidence type="ECO:0000256" key="2">
    <source>
        <dbReference type="ARBA" id="ARBA00004141"/>
    </source>
</evidence>
<dbReference type="EMBL" id="WEHW01000005">
    <property type="protein sequence ID" value="KAB7652215.1"/>
    <property type="molecule type" value="Genomic_DNA"/>
</dbReference>
<evidence type="ECO:0000313" key="13">
    <source>
        <dbReference type="EMBL" id="KAB7652215.1"/>
    </source>
</evidence>
<evidence type="ECO:0000256" key="7">
    <source>
        <dbReference type="ARBA" id="ARBA00022833"/>
    </source>
</evidence>
<keyword evidence="9 11" id="KW-0482">Metalloprotease</keyword>
<comment type="cofactor">
    <cofactor evidence="1 11">
        <name>Zn(2+)</name>
        <dbReference type="ChEBI" id="CHEBI:29105"/>
    </cofactor>
</comment>
<dbReference type="AlphaFoldDB" id="A0AAI9SD40"/>
<dbReference type="SMART" id="SM00228">
    <property type="entry name" value="PDZ"/>
    <property type="match status" value="2"/>
</dbReference>
<dbReference type="PROSITE" id="PS50106">
    <property type="entry name" value="PDZ"/>
    <property type="match status" value="1"/>
</dbReference>
<dbReference type="Proteomes" id="UP000469462">
    <property type="component" value="Unassembled WGS sequence"/>
</dbReference>
<dbReference type="GO" id="GO:0004222">
    <property type="term" value="F:metalloendopeptidase activity"/>
    <property type="evidence" value="ECO:0007669"/>
    <property type="project" value="InterPro"/>
</dbReference>
<name>A0AAI9SD40_9BURK</name>
<proteinExistence type="inferred from homology"/>
<dbReference type="InterPro" id="IPR008915">
    <property type="entry name" value="Peptidase_M50"/>
</dbReference>
<evidence type="ECO:0000256" key="5">
    <source>
        <dbReference type="ARBA" id="ARBA00022692"/>
    </source>
</evidence>
<evidence type="ECO:0000256" key="3">
    <source>
        <dbReference type="ARBA" id="ARBA00007931"/>
    </source>
</evidence>
<feature type="transmembrane region" description="Helical" evidence="11">
    <location>
        <begin position="382"/>
        <end position="415"/>
    </location>
</feature>
<keyword evidence="5 11" id="KW-0812">Transmembrane</keyword>
<keyword evidence="14" id="KW-1185">Reference proteome</keyword>
<dbReference type="EC" id="3.4.24.-" evidence="11"/>
<evidence type="ECO:0000256" key="8">
    <source>
        <dbReference type="ARBA" id="ARBA00022989"/>
    </source>
</evidence>
<reference evidence="13 14" key="1">
    <citation type="submission" date="2019-10" db="EMBL/GenBank/DDBJ databases">
        <title>Genome diversity of Sutterella seckii.</title>
        <authorList>
            <person name="Chaplin A.V."/>
            <person name="Sokolova S.R."/>
            <person name="Mosin K.A."/>
            <person name="Ivanova E.L."/>
            <person name="Kochetkova T.O."/>
            <person name="Goltsov A.Y."/>
            <person name="Trofimov D.Y."/>
            <person name="Efimov B.A."/>
        </authorList>
    </citation>
    <scope>NUCLEOTIDE SEQUENCE [LARGE SCALE GENOMIC DNA]</scope>
    <source>
        <strain evidence="13 14">ASD3426</strain>
    </source>
</reference>
<accession>A0AAI9SD40</accession>